<dbReference type="EMBL" id="VORW01000021">
    <property type="protein sequence ID" value="TXE04422.1"/>
    <property type="molecule type" value="Genomic_DNA"/>
</dbReference>
<dbReference type="AlphaFoldDB" id="A0A5C7ABQ5"/>
<keyword evidence="1" id="KW-0732">Signal</keyword>
<dbReference type="Proteomes" id="UP000321935">
    <property type="component" value="Unassembled WGS sequence"/>
</dbReference>
<evidence type="ECO:0000313" key="3">
    <source>
        <dbReference type="Proteomes" id="UP000321935"/>
    </source>
</evidence>
<reference evidence="2 3" key="1">
    <citation type="submission" date="2019-08" db="EMBL/GenBank/DDBJ databases">
        <title>Genomes sequence of Algoriphagus aquimarinus ACAM450.</title>
        <authorList>
            <person name="Bowman J.P."/>
        </authorList>
    </citation>
    <scope>NUCLEOTIDE SEQUENCE [LARGE SCALE GENOMIC DNA]</scope>
    <source>
        <strain evidence="2 3">ACAM 450</strain>
    </source>
</reference>
<evidence type="ECO:0000256" key="1">
    <source>
        <dbReference type="SAM" id="SignalP"/>
    </source>
</evidence>
<comment type="caution">
    <text evidence="2">The sequence shown here is derived from an EMBL/GenBank/DDBJ whole genome shotgun (WGS) entry which is preliminary data.</text>
</comment>
<feature type="chain" id="PRO_5023108474" description="Type 1 periplasmic binding fold superfamily protein" evidence="1">
    <location>
        <begin position="25"/>
        <end position="199"/>
    </location>
</feature>
<organism evidence="2 3">
    <name type="scientific">Algoriphagus aquimarinus</name>
    <dbReference type="NCBI Taxonomy" id="237018"/>
    <lineage>
        <taxon>Bacteria</taxon>
        <taxon>Pseudomonadati</taxon>
        <taxon>Bacteroidota</taxon>
        <taxon>Cytophagia</taxon>
        <taxon>Cytophagales</taxon>
        <taxon>Cyclobacteriaceae</taxon>
        <taxon>Algoriphagus</taxon>
    </lineage>
</organism>
<evidence type="ECO:0000313" key="2">
    <source>
        <dbReference type="EMBL" id="TXE04422.1"/>
    </source>
</evidence>
<feature type="signal peptide" evidence="1">
    <location>
        <begin position="1"/>
        <end position="24"/>
    </location>
</feature>
<evidence type="ECO:0008006" key="4">
    <source>
        <dbReference type="Google" id="ProtNLM"/>
    </source>
</evidence>
<gene>
    <name evidence="2" type="ORF">ESV85_19105</name>
</gene>
<sequence length="199" mass="21487">MSTKSNLYLIALAVASLFFSSCKSEDPVPENDGELITDVTLTFQEIDASGNALGAPFDFTASDSEGIEIGSAPDVETVMLTKGKRYEMSVDVYNSVAGEDITEEIRAEGDEHQFYFLGSAFTSSPFLSYEYNDDGAELIGLKGIVTVQQSPGVNTANIQLLLRHALDKNYPGADNPNFQDYAKAGGETDLDITFPVVVE</sequence>
<proteinExistence type="predicted"/>
<accession>A0A5C7ABQ5</accession>
<dbReference type="RefSeq" id="WP_146920461.1">
    <property type="nucleotide sequence ID" value="NZ_CAXBIU010000058.1"/>
</dbReference>
<dbReference type="OrthoDB" id="713689at2"/>
<protein>
    <recommendedName>
        <fullName evidence="4">Type 1 periplasmic binding fold superfamily protein</fullName>
    </recommendedName>
</protein>
<name>A0A5C7ABQ5_9BACT</name>
<dbReference type="PROSITE" id="PS51257">
    <property type="entry name" value="PROKAR_LIPOPROTEIN"/>
    <property type="match status" value="1"/>
</dbReference>